<evidence type="ECO:0000313" key="5">
    <source>
        <dbReference type="Proteomes" id="UP001451782"/>
    </source>
</evidence>
<accession>A0AAN0M332</accession>
<sequence length="170" mass="18705">MATPVMGQTCPETPDHSARLAQIVDELRVSRGEGEARVLTQELWALWTDAPDAAAQAMLDEGMSRRSSYDFLGARVTLSRLVDYCPDYAEGYNQRAFASFLSQDYDAALVDLDRALELVPNHIAALSGKGLTLLELGRNEEAQAALRAAVEMNPWIQERALLAEPLGRDL</sequence>
<name>A0AAN0M332_9RHOB</name>
<dbReference type="KEGG" id="yag:AABB28_00245"/>
<dbReference type="PANTHER" id="PTHR44858:SF1">
    <property type="entry name" value="UDP-N-ACETYLGLUCOSAMINE--PEPTIDE N-ACETYLGLUCOSAMINYLTRANSFERASE SPINDLY-RELATED"/>
    <property type="match status" value="1"/>
</dbReference>
<evidence type="ECO:0000313" key="4">
    <source>
        <dbReference type="EMBL" id="WZU63805.1"/>
    </source>
</evidence>
<evidence type="ECO:0000256" key="2">
    <source>
        <dbReference type="ARBA" id="ARBA00022803"/>
    </source>
</evidence>
<reference evidence="4 5" key="1">
    <citation type="submission" date="2024-04" db="EMBL/GenBank/DDBJ databases">
        <title>Phylogenomic analyses of a clade within the roseobacter group suggest taxonomic reassignments of species of the genera Aestuariivita, Citreicella, Loktanella, Nautella, Pelagibaca, Ruegeria, Thalassobius, Thiobacimonas and Tropicibacter, and the proposal o.</title>
        <authorList>
            <person name="Jeon C.O."/>
        </authorList>
    </citation>
    <scope>NUCLEOTIDE SEQUENCE [LARGE SCALE GENOMIC DNA]</scope>
    <source>
        <strain evidence="4 5">G8-12</strain>
    </source>
</reference>
<keyword evidence="2 3" id="KW-0802">TPR repeat</keyword>
<organism evidence="4 5">
    <name type="scientific">Yoonia algicola</name>
    <dbReference type="NCBI Taxonomy" id="3137368"/>
    <lineage>
        <taxon>Bacteria</taxon>
        <taxon>Pseudomonadati</taxon>
        <taxon>Pseudomonadota</taxon>
        <taxon>Alphaproteobacteria</taxon>
        <taxon>Rhodobacterales</taxon>
        <taxon>Paracoccaceae</taxon>
        <taxon>Yoonia</taxon>
    </lineage>
</organism>
<keyword evidence="5" id="KW-1185">Reference proteome</keyword>
<dbReference type="RefSeq" id="WP_342070180.1">
    <property type="nucleotide sequence ID" value="NZ_CP151762.1"/>
</dbReference>
<feature type="repeat" description="TPR" evidence="3">
    <location>
        <begin position="89"/>
        <end position="122"/>
    </location>
</feature>
<dbReference type="EMBL" id="CP151762">
    <property type="protein sequence ID" value="WZU63805.1"/>
    <property type="molecule type" value="Genomic_DNA"/>
</dbReference>
<dbReference type="AlphaFoldDB" id="A0AAN0M332"/>
<evidence type="ECO:0000256" key="3">
    <source>
        <dbReference type="PROSITE-ProRule" id="PRU00339"/>
    </source>
</evidence>
<keyword evidence="1" id="KW-0677">Repeat</keyword>
<dbReference type="Proteomes" id="UP001451782">
    <property type="component" value="Chromosome"/>
</dbReference>
<dbReference type="InterPro" id="IPR050498">
    <property type="entry name" value="Ycf3"/>
</dbReference>
<dbReference type="SMART" id="SM00028">
    <property type="entry name" value="TPR"/>
    <property type="match status" value="2"/>
</dbReference>
<evidence type="ECO:0000256" key="1">
    <source>
        <dbReference type="ARBA" id="ARBA00022737"/>
    </source>
</evidence>
<proteinExistence type="predicted"/>
<dbReference type="Pfam" id="PF14559">
    <property type="entry name" value="TPR_19"/>
    <property type="match status" value="1"/>
</dbReference>
<dbReference type="Gene3D" id="1.25.40.10">
    <property type="entry name" value="Tetratricopeptide repeat domain"/>
    <property type="match status" value="1"/>
</dbReference>
<gene>
    <name evidence="4" type="ORF">AABB28_00245</name>
</gene>
<dbReference type="InterPro" id="IPR011990">
    <property type="entry name" value="TPR-like_helical_dom_sf"/>
</dbReference>
<dbReference type="PANTHER" id="PTHR44858">
    <property type="entry name" value="TETRATRICOPEPTIDE REPEAT PROTEIN 6"/>
    <property type="match status" value="1"/>
</dbReference>
<dbReference type="PROSITE" id="PS50005">
    <property type="entry name" value="TPR"/>
    <property type="match status" value="1"/>
</dbReference>
<dbReference type="InterPro" id="IPR019734">
    <property type="entry name" value="TPR_rpt"/>
</dbReference>
<protein>
    <submittedName>
        <fullName evidence="4">Tetratricopeptide repeat protein</fullName>
    </submittedName>
</protein>
<dbReference type="SUPFAM" id="SSF48452">
    <property type="entry name" value="TPR-like"/>
    <property type="match status" value="1"/>
</dbReference>